<evidence type="ECO:0000313" key="4">
    <source>
        <dbReference type="Proteomes" id="UP000028123"/>
    </source>
</evidence>
<gene>
    <name evidence="3" type="ORF">ET33_18610</name>
</gene>
<dbReference type="PANTHER" id="PTHR31157:SF1">
    <property type="entry name" value="SCP DOMAIN-CONTAINING PROTEIN"/>
    <property type="match status" value="1"/>
</dbReference>
<protein>
    <submittedName>
        <fullName evidence="3">Copper amine oxidase</fullName>
    </submittedName>
</protein>
<name>A0A081NXA3_9BACL</name>
<dbReference type="PANTHER" id="PTHR31157">
    <property type="entry name" value="SCP DOMAIN-CONTAINING PROTEIN"/>
    <property type="match status" value="1"/>
</dbReference>
<sequence>MNKRWLTYALTMALSFASVFSASIPSNAADASAFTDTSRHWGAETISWAVQNGIVNGYEDGTFRPNAVVSEPEFLAMLLRAYPDNAMPAPESGAPWYEPYYSYAATRHWPLLQNTDRNSYNRGHVARLIAATQQQALNLNDSIRYLLDKGLSRGKTAATVEGYKAADRLSRAEAVQFIRNLKQNVSALRPAPDSSKEASDVPSASQAQAVVSVKGVAIGDSADAVVQKLGQPARKDASEYSFQWYIYNQDYKDYAQIGVSGGKVVALYSPSANWRTDSGIADGTSKAQVEKQYGRPVSYIMKGNTRFMINYGKGEYGTYEIAGAYVTFFYDIQRGSMVTGLQVIEKPTEQAFASFYPEGSDRLARSFELQSFDLANATRVKFGLQPFVWDDKAAETARKHSQDMGAQGYFDHNDPSGHSPFDRMKQDGITYRAAAENIAAGQASAIFAHHGWMNSEGHRKNLLSDIKRLGVGVSFGGSMHIYYTQNFYTP</sequence>
<keyword evidence="4" id="KW-1185">Reference proteome</keyword>
<dbReference type="InterPro" id="IPR029410">
    <property type="entry name" value="CAP_assoc"/>
</dbReference>
<feature type="chain" id="PRO_5001761116" evidence="1">
    <location>
        <begin position="29"/>
        <end position="490"/>
    </location>
</feature>
<dbReference type="EMBL" id="JNVM01000026">
    <property type="protein sequence ID" value="KEQ23076.1"/>
    <property type="molecule type" value="Genomic_DNA"/>
</dbReference>
<dbReference type="RefSeq" id="WP_036689771.1">
    <property type="nucleotide sequence ID" value="NZ_JNVM01000026.1"/>
</dbReference>
<dbReference type="eggNOG" id="COG2340">
    <property type="taxonomic scope" value="Bacteria"/>
</dbReference>
<feature type="signal peptide" evidence="1">
    <location>
        <begin position="1"/>
        <end position="28"/>
    </location>
</feature>
<dbReference type="Pfam" id="PF00188">
    <property type="entry name" value="CAP"/>
    <property type="match status" value="1"/>
</dbReference>
<proteinExistence type="predicted"/>
<keyword evidence="1" id="KW-0732">Signal</keyword>
<accession>A0A081NXA3</accession>
<evidence type="ECO:0000313" key="3">
    <source>
        <dbReference type="EMBL" id="KEQ23076.1"/>
    </source>
</evidence>
<dbReference type="PROSITE" id="PS51272">
    <property type="entry name" value="SLH"/>
    <property type="match status" value="1"/>
</dbReference>
<dbReference type="InterPro" id="IPR035940">
    <property type="entry name" value="CAP_sf"/>
</dbReference>
<dbReference type="AlphaFoldDB" id="A0A081NXA3"/>
<dbReference type="Proteomes" id="UP000028123">
    <property type="component" value="Unassembled WGS sequence"/>
</dbReference>
<organism evidence="3 4">
    <name type="scientific">Paenibacillus tyrfis</name>
    <dbReference type="NCBI Taxonomy" id="1501230"/>
    <lineage>
        <taxon>Bacteria</taxon>
        <taxon>Bacillati</taxon>
        <taxon>Bacillota</taxon>
        <taxon>Bacilli</taxon>
        <taxon>Bacillales</taxon>
        <taxon>Paenibacillaceae</taxon>
        <taxon>Paenibacillus</taxon>
    </lineage>
</organism>
<dbReference type="CDD" id="cd05379">
    <property type="entry name" value="CAP_bacterial"/>
    <property type="match status" value="1"/>
</dbReference>
<reference evidence="3 4" key="1">
    <citation type="submission" date="2014-06" db="EMBL/GenBank/DDBJ databases">
        <title>Draft genome sequence of Paenibacillus sp. MSt1.</title>
        <authorList>
            <person name="Aw Y.K."/>
            <person name="Ong K.S."/>
            <person name="Gan H.M."/>
            <person name="Lee S.M."/>
        </authorList>
    </citation>
    <scope>NUCLEOTIDE SEQUENCE [LARGE SCALE GENOMIC DNA]</scope>
    <source>
        <strain evidence="3 4">MSt1</strain>
    </source>
</reference>
<evidence type="ECO:0000256" key="1">
    <source>
        <dbReference type="SAM" id="SignalP"/>
    </source>
</evidence>
<dbReference type="Gene3D" id="3.40.33.10">
    <property type="entry name" value="CAP"/>
    <property type="match status" value="1"/>
</dbReference>
<comment type="caution">
    <text evidence="3">The sequence shown here is derived from an EMBL/GenBank/DDBJ whole genome shotgun (WGS) entry which is preliminary data.</text>
</comment>
<feature type="domain" description="SLH" evidence="2">
    <location>
        <begin position="29"/>
        <end position="92"/>
    </location>
</feature>
<dbReference type="InterPro" id="IPR001119">
    <property type="entry name" value="SLH_dom"/>
</dbReference>
<dbReference type="OrthoDB" id="9783944at2"/>
<dbReference type="InterPro" id="IPR014044">
    <property type="entry name" value="CAP_dom"/>
</dbReference>
<dbReference type="SUPFAM" id="SSF55797">
    <property type="entry name" value="PR-1-like"/>
    <property type="match status" value="1"/>
</dbReference>
<dbReference type="Pfam" id="PF00395">
    <property type="entry name" value="SLH"/>
    <property type="match status" value="1"/>
</dbReference>
<evidence type="ECO:0000259" key="2">
    <source>
        <dbReference type="PROSITE" id="PS51272"/>
    </source>
</evidence>
<dbReference type="Pfam" id="PF14504">
    <property type="entry name" value="CAP_assoc_N"/>
    <property type="match status" value="1"/>
</dbReference>